<dbReference type="PANTHER" id="PTHR48080:SF3">
    <property type="entry name" value="ENOLASE SUPERFAMILY MEMBER DDB_G0284701"/>
    <property type="match status" value="1"/>
</dbReference>
<dbReference type="GO" id="GO:0009063">
    <property type="term" value="P:amino acid catabolic process"/>
    <property type="evidence" value="ECO:0007669"/>
    <property type="project" value="InterPro"/>
</dbReference>
<name>A0A7M4DEE4_9MICO</name>
<dbReference type="InterPro" id="IPR036849">
    <property type="entry name" value="Enolase-like_C_sf"/>
</dbReference>
<keyword evidence="5" id="KW-1185">Reference proteome</keyword>
<reference evidence="4 5" key="1">
    <citation type="submission" date="2019-11" db="EMBL/GenBank/DDBJ databases">
        <authorList>
            <person name="Criscuolo A."/>
        </authorList>
    </citation>
    <scope>NUCLEOTIDE SEQUENCE [LARGE SCALE GENOMIC DNA]</scope>
    <source>
        <strain evidence="4">CIP111667</strain>
    </source>
</reference>
<dbReference type="InterPro" id="IPR029065">
    <property type="entry name" value="Enolase_C-like"/>
</dbReference>
<evidence type="ECO:0000256" key="2">
    <source>
        <dbReference type="ARBA" id="ARBA00022723"/>
    </source>
</evidence>
<dbReference type="GO" id="GO:0018850">
    <property type="term" value="F:chloromuconate cycloisomerase activity"/>
    <property type="evidence" value="ECO:0007669"/>
    <property type="project" value="UniProtKB-EC"/>
</dbReference>
<evidence type="ECO:0000313" key="4">
    <source>
        <dbReference type="EMBL" id="VZO35259.1"/>
    </source>
</evidence>
<dbReference type="SFLD" id="SFLDS00001">
    <property type="entry name" value="Enolase"/>
    <property type="match status" value="1"/>
</dbReference>
<dbReference type="SUPFAM" id="SSF54826">
    <property type="entry name" value="Enolase N-terminal domain-like"/>
    <property type="match status" value="1"/>
</dbReference>
<dbReference type="Proteomes" id="UP000419743">
    <property type="component" value="Unassembled WGS sequence"/>
</dbReference>
<dbReference type="AlphaFoldDB" id="A0A7M4DEE4"/>
<dbReference type="InterPro" id="IPR018110">
    <property type="entry name" value="Mandel_Rmase/mucon_lact_enz_CS"/>
</dbReference>
<evidence type="ECO:0000259" key="3">
    <source>
        <dbReference type="SMART" id="SM00922"/>
    </source>
</evidence>
<sequence length="394" mass="41672">MSAVQTAPRAGAPRVSSRIAAVEVFAVPVPFKHRFVLGSGSVGSAHQDGDVLFVRITADDGQVGWGEQRALPSWSHETIETMAVIVRRYLAPLLIGTDPTQVEAFHRRASALLSPSVSSGFPFARAAVDIALHDLAGRVLGLPVHALLGGSTRTELPLCSAIGVDPLGVIRDRVLESSAMHAFKVKISGDIDADAAAVRTVADHAGGKPIWLDANQSYRPSAVRQLLERIEDVPHLYCLEQPVPSVDWGGMRRVREMVDLPIAIDEGSFSSADLARSATLDLADLVVVKVCKSGGLRAAQRTVAVAEAHGLEVLASGLTDCGIGFAAALHLFSLVDLALPAELNGPELLAELFVDGLQITDGVAQVPNGPGLGIEVDEDRIRALARPLNYGEQD</sequence>
<dbReference type="InterPro" id="IPR029017">
    <property type="entry name" value="Enolase-like_N"/>
</dbReference>
<comment type="similarity">
    <text evidence="1">Belongs to the mandelate racemase/muconate lactonizing enzyme family.</text>
</comment>
<dbReference type="Pfam" id="PF02746">
    <property type="entry name" value="MR_MLE_N"/>
    <property type="match status" value="1"/>
</dbReference>
<evidence type="ECO:0000313" key="5">
    <source>
        <dbReference type="Proteomes" id="UP000419743"/>
    </source>
</evidence>
<dbReference type="EMBL" id="CACRYJ010000006">
    <property type="protein sequence ID" value="VZO35259.1"/>
    <property type="molecule type" value="Genomic_DNA"/>
</dbReference>
<keyword evidence="4" id="KW-0413">Isomerase</keyword>
<dbReference type="SUPFAM" id="SSF51604">
    <property type="entry name" value="Enolase C-terminal domain-like"/>
    <property type="match status" value="1"/>
</dbReference>
<dbReference type="Pfam" id="PF13378">
    <property type="entry name" value="MR_MLE_C"/>
    <property type="match status" value="1"/>
</dbReference>
<feature type="domain" description="Mandelate racemase/muconate lactonizing enzyme C-terminal" evidence="3">
    <location>
        <begin position="167"/>
        <end position="261"/>
    </location>
</feature>
<dbReference type="SMART" id="SM00922">
    <property type="entry name" value="MR_MLE"/>
    <property type="match status" value="1"/>
</dbReference>
<comment type="caution">
    <text evidence="4">The sequence shown here is derived from an EMBL/GenBank/DDBJ whole genome shotgun (WGS) entry which is preliminary data.</text>
</comment>
<dbReference type="RefSeq" id="WP_197522235.1">
    <property type="nucleotide sequence ID" value="NZ_CACRYJ010000006.1"/>
</dbReference>
<dbReference type="EC" id="5.5.1.7" evidence="4"/>
<dbReference type="InterPro" id="IPR013342">
    <property type="entry name" value="Mandelate_racemase_C"/>
</dbReference>
<accession>A0A7M4DEE4</accession>
<evidence type="ECO:0000256" key="1">
    <source>
        <dbReference type="ARBA" id="ARBA00008031"/>
    </source>
</evidence>
<protein>
    <submittedName>
        <fullName evidence="4">Chloromuconate cycloisomerase</fullName>
        <ecNumber evidence="4">5.5.1.7</ecNumber>
    </submittedName>
</protein>
<keyword evidence="2" id="KW-0479">Metal-binding</keyword>
<dbReference type="GO" id="GO:0046872">
    <property type="term" value="F:metal ion binding"/>
    <property type="evidence" value="ECO:0007669"/>
    <property type="project" value="UniProtKB-KW"/>
</dbReference>
<gene>
    <name evidence="4" type="primary">tfdD</name>
    <name evidence="4" type="ORF">HALOF300_00484</name>
</gene>
<dbReference type="Gene3D" id="3.20.20.120">
    <property type="entry name" value="Enolase-like C-terminal domain"/>
    <property type="match status" value="1"/>
</dbReference>
<dbReference type="InterPro" id="IPR034593">
    <property type="entry name" value="DgoD-like"/>
</dbReference>
<dbReference type="PROSITE" id="PS00908">
    <property type="entry name" value="MR_MLE_1"/>
    <property type="match status" value="1"/>
</dbReference>
<dbReference type="PANTHER" id="PTHR48080">
    <property type="entry name" value="D-GALACTONATE DEHYDRATASE-RELATED"/>
    <property type="match status" value="1"/>
</dbReference>
<proteinExistence type="inferred from homology"/>
<organism evidence="4 5">
    <name type="scientific">Occultella aeris</name>
    <dbReference type="NCBI Taxonomy" id="2761496"/>
    <lineage>
        <taxon>Bacteria</taxon>
        <taxon>Bacillati</taxon>
        <taxon>Actinomycetota</taxon>
        <taxon>Actinomycetes</taxon>
        <taxon>Micrococcales</taxon>
        <taxon>Ruaniaceae</taxon>
        <taxon>Occultella</taxon>
    </lineage>
</organism>
<dbReference type="SFLD" id="SFLDG00180">
    <property type="entry name" value="muconate_cycloisomerase"/>
    <property type="match status" value="1"/>
</dbReference>
<dbReference type="InterPro" id="IPR013341">
    <property type="entry name" value="Mandelate_racemase_N_dom"/>
</dbReference>
<dbReference type="Gene3D" id="3.30.390.10">
    <property type="entry name" value="Enolase-like, N-terminal domain"/>
    <property type="match status" value="1"/>
</dbReference>